<dbReference type="HOGENOM" id="CLU_2829529_0_0_11"/>
<sequence length="66" mass="6692">MMTRSAVMTPSAVIAVFPVPPRSALRAGRARRAGGAGQAGCDALPLEGDAPCLESVELLLVGDEQG</sequence>
<dbReference type="Proteomes" id="UP000017984">
    <property type="component" value="Chromosome"/>
</dbReference>
<organism evidence="1 2">
    <name type="scientific">Streptomyces roseochromogenus subsp. oscitans DS 12.976</name>
    <dbReference type="NCBI Taxonomy" id="1352936"/>
    <lineage>
        <taxon>Bacteria</taxon>
        <taxon>Bacillati</taxon>
        <taxon>Actinomycetota</taxon>
        <taxon>Actinomycetes</taxon>
        <taxon>Kitasatosporales</taxon>
        <taxon>Streptomycetaceae</taxon>
        <taxon>Streptomyces</taxon>
    </lineage>
</organism>
<reference evidence="1 2" key="1">
    <citation type="journal article" date="2014" name="Genome Announc.">
        <title>Draft Genome Sequence of Streptomyces roseochromogenes subsp. oscitans DS 12.976, Producer of the Aminocoumarin Antibiotic Clorobiocin.</title>
        <authorList>
            <person name="Ruckert C."/>
            <person name="Kalinowski J."/>
            <person name="Heide L."/>
            <person name="Apel A.K."/>
        </authorList>
    </citation>
    <scope>NUCLEOTIDE SEQUENCE [LARGE SCALE GENOMIC DNA]</scope>
    <source>
        <strain evidence="1 2">DS 12.976</strain>
    </source>
</reference>
<evidence type="ECO:0000313" key="2">
    <source>
        <dbReference type="Proteomes" id="UP000017984"/>
    </source>
</evidence>
<protein>
    <submittedName>
        <fullName evidence="1">Uncharacterized protein</fullName>
    </submittedName>
</protein>
<evidence type="ECO:0000313" key="1">
    <source>
        <dbReference type="EMBL" id="EST28062.1"/>
    </source>
</evidence>
<accession>V6K7F0</accession>
<proteinExistence type="predicted"/>
<dbReference type="STRING" id="1352936.M878_23610"/>
<dbReference type="AlphaFoldDB" id="V6K7F0"/>
<dbReference type="EMBL" id="AWQX01000203">
    <property type="protein sequence ID" value="EST28062.1"/>
    <property type="molecule type" value="Genomic_DNA"/>
</dbReference>
<keyword evidence="2" id="KW-1185">Reference proteome</keyword>
<gene>
    <name evidence="1" type="ORF">M878_23610</name>
</gene>
<comment type="caution">
    <text evidence="1">The sequence shown here is derived from an EMBL/GenBank/DDBJ whole genome shotgun (WGS) entry which is preliminary data.</text>
</comment>
<name>V6K7F0_STRRC</name>